<sequence length="58" mass="5735">MEEETQPTPGARSSRAAPPGTPRWVKVSGAVALAVIALLLALHLTGSGMGPGMHGGSG</sequence>
<evidence type="ECO:0000313" key="4">
    <source>
        <dbReference type="Proteomes" id="UP001216440"/>
    </source>
</evidence>
<organism evidence="3 4">
    <name type="scientific">Streptomyces cathayae</name>
    <dbReference type="NCBI Taxonomy" id="3031124"/>
    <lineage>
        <taxon>Bacteria</taxon>
        <taxon>Bacillati</taxon>
        <taxon>Actinomycetota</taxon>
        <taxon>Actinomycetes</taxon>
        <taxon>Kitasatosporales</taxon>
        <taxon>Streptomycetaceae</taxon>
        <taxon>Streptomyces</taxon>
    </lineage>
</organism>
<protein>
    <submittedName>
        <fullName evidence="3">Uncharacterized protein</fullName>
    </submittedName>
</protein>
<gene>
    <name evidence="3" type="ORF">PYS65_03045</name>
</gene>
<evidence type="ECO:0000313" key="3">
    <source>
        <dbReference type="EMBL" id="WGD39217.1"/>
    </source>
</evidence>
<dbReference type="RefSeq" id="WP_279332196.1">
    <property type="nucleotide sequence ID" value="NZ_CP121682.1"/>
</dbReference>
<keyword evidence="2" id="KW-0812">Transmembrane</keyword>
<keyword evidence="4" id="KW-1185">Reference proteome</keyword>
<feature type="region of interest" description="Disordered" evidence="1">
    <location>
        <begin position="1"/>
        <end position="23"/>
    </location>
</feature>
<accession>A0ABY8JYY5</accession>
<keyword evidence="2" id="KW-0472">Membrane</keyword>
<keyword evidence="2" id="KW-1133">Transmembrane helix</keyword>
<name>A0ABY8JYY5_9ACTN</name>
<proteinExistence type="predicted"/>
<evidence type="ECO:0000256" key="2">
    <source>
        <dbReference type="SAM" id="Phobius"/>
    </source>
</evidence>
<dbReference type="EMBL" id="CP121682">
    <property type="protein sequence ID" value="WGD39217.1"/>
    <property type="molecule type" value="Genomic_DNA"/>
</dbReference>
<reference evidence="3 4" key="1">
    <citation type="submission" date="2023-03" db="EMBL/GenBank/DDBJ databases">
        <authorList>
            <person name="Mo P."/>
        </authorList>
    </citation>
    <scope>NUCLEOTIDE SEQUENCE [LARGE SCALE GENOMIC DNA]</scope>
    <source>
        <strain evidence="3 4">HUAS 5</strain>
    </source>
</reference>
<evidence type="ECO:0000256" key="1">
    <source>
        <dbReference type="SAM" id="MobiDB-lite"/>
    </source>
</evidence>
<dbReference type="Proteomes" id="UP001216440">
    <property type="component" value="Chromosome"/>
</dbReference>
<feature type="transmembrane region" description="Helical" evidence="2">
    <location>
        <begin position="24"/>
        <end position="44"/>
    </location>
</feature>